<accession>A0A1X6NC87</accession>
<dbReference type="RefSeq" id="XP_024343039.1">
    <property type="nucleotide sequence ID" value="XM_024480324.1"/>
</dbReference>
<name>A0A1X6NC87_9APHY</name>
<dbReference type="AlphaFoldDB" id="A0A1X6NC87"/>
<evidence type="ECO:0000313" key="3">
    <source>
        <dbReference type="Proteomes" id="UP000194127"/>
    </source>
</evidence>
<sequence length="107" mass="11785">MAFGSIGRALAFFCLCRDGFSKSPHGNEPRARLNSFDEDVYVPPVLPRMSSSPHSTVAHAQGSPPPYFVPHPAFRSTPPSSPVYMQDSQSRRWHTQKSRTPSSSGPQ</sequence>
<evidence type="ECO:0000256" key="1">
    <source>
        <dbReference type="SAM" id="MobiDB-lite"/>
    </source>
</evidence>
<organism evidence="2 3">
    <name type="scientific">Postia placenta MAD-698-R-SB12</name>
    <dbReference type="NCBI Taxonomy" id="670580"/>
    <lineage>
        <taxon>Eukaryota</taxon>
        <taxon>Fungi</taxon>
        <taxon>Dikarya</taxon>
        <taxon>Basidiomycota</taxon>
        <taxon>Agaricomycotina</taxon>
        <taxon>Agaricomycetes</taxon>
        <taxon>Polyporales</taxon>
        <taxon>Adustoporiaceae</taxon>
        <taxon>Rhodonia</taxon>
    </lineage>
</organism>
<reference evidence="2 3" key="1">
    <citation type="submission" date="2017-04" db="EMBL/GenBank/DDBJ databases">
        <title>Genome Sequence of the Model Brown-Rot Fungus Postia placenta SB12.</title>
        <authorList>
            <consortium name="DOE Joint Genome Institute"/>
            <person name="Gaskell J."/>
            <person name="Kersten P."/>
            <person name="Larrondo L.F."/>
            <person name="Canessa P."/>
            <person name="Martinez D."/>
            <person name="Hibbett D."/>
            <person name="Schmoll M."/>
            <person name="Kubicek C.P."/>
            <person name="Martinez A.T."/>
            <person name="Yadav J."/>
            <person name="Master E."/>
            <person name="Magnuson J.K."/>
            <person name="James T."/>
            <person name="Yaver D."/>
            <person name="Berka R."/>
            <person name="Labutti K."/>
            <person name="Lipzen A."/>
            <person name="Aerts A."/>
            <person name="Barry K."/>
            <person name="Henrissat B."/>
            <person name="Blanchette R."/>
            <person name="Grigoriev I."/>
            <person name="Cullen D."/>
        </authorList>
    </citation>
    <scope>NUCLEOTIDE SEQUENCE [LARGE SCALE GENOMIC DNA]</scope>
    <source>
        <strain evidence="2 3">MAD-698-R-SB12</strain>
    </source>
</reference>
<dbReference type="EMBL" id="KZ110592">
    <property type="protein sequence ID" value="OSX66245.1"/>
    <property type="molecule type" value="Genomic_DNA"/>
</dbReference>
<proteinExistence type="predicted"/>
<dbReference type="Proteomes" id="UP000194127">
    <property type="component" value="Unassembled WGS sequence"/>
</dbReference>
<dbReference type="GeneID" id="36325274"/>
<feature type="compositionally biased region" description="Polar residues" evidence="1">
    <location>
        <begin position="98"/>
        <end position="107"/>
    </location>
</feature>
<evidence type="ECO:0000313" key="2">
    <source>
        <dbReference type="EMBL" id="OSX66245.1"/>
    </source>
</evidence>
<keyword evidence="3" id="KW-1185">Reference proteome</keyword>
<protein>
    <submittedName>
        <fullName evidence="2">Uncharacterized protein</fullName>
    </submittedName>
</protein>
<gene>
    <name evidence="2" type="ORF">POSPLADRAFT_1052908</name>
</gene>
<feature type="region of interest" description="Disordered" evidence="1">
    <location>
        <begin position="45"/>
        <end position="107"/>
    </location>
</feature>